<evidence type="ECO:0000313" key="12">
    <source>
        <dbReference type="Proteomes" id="UP000178912"/>
    </source>
</evidence>
<dbReference type="EMBL" id="FJUX01000095">
    <property type="protein sequence ID" value="CZT07365.1"/>
    <property type="molecule type" value="Genomic_DNA"/>
</dbReference>
<feature type="chain" id="PRO_5009446823" evidence="9">
    <location>
        <begin position="22"/>
        <end position="409"/>
    </location>
</feature>
<name>A0A1E1LA35_9HELO</name>
<organism evidence="11 12">
    <name type="scientific">Rhynchosporium agropyri</name>
    <dbReference type="NCBI Taxonomy" id="914238"/>
    <lineage>
        <taxon>Eukaryota</taxon>
        <taxon>Fungi</taxon>
        <taxon>Dikarya</taxon>
        <taxon>Ascomycota</taxon>
        <taxon>Pezizomycotina</taxon>
        <taxon>Leotiomycetes</taxon>
        <taxon>Helotiales</taxon>
        <taxon>Ploettnerulaceae</taxon>
        <taxon>Rhynchosporium</taxon>
    </lineage>
</organism>
<dbReference type="PANTHER" id="PTHR47965">
    <property type="entry name" value="ASPARTYL PROTEASE-RELATED"/>
    <property type="match status" value="1"/>
</dbReference>
<evidence type="ECO:0000256" key="6">
    <source>
        <dbReference type="ARBA" id="ARBA00023145"/>
    </source>
</evidence>
<dbReference type="InterPro" id="IPR033121">
    <property type="entry name" value="PEPTIDASE_A1"/>
</dbReference>
<dbReference type="InterPro" id="IPR001461">
    <property type="entry name" value="Aspartic_peptidase_A1"/>
</dbReference>
<feature type="signal peptide" evidence="9">
    <location>
        <begin position="1"/>
        <end position="21"/>
    </location>
</feature>
<evidence type="ECO:0000256" key="4">
    <source>
        <dbReference type="ARBA" id="ARBA00022750"/>
    </source>
</evidence>
<feature type="domain" description="Peptidase A1" evidence="10">
    <location>
        <begin position="47"/>
        <end position="387"/>
    </location>
</feature>
<dbReference type="GO" id="GO:0031505">
    <property type="term" value="P:fungal-type cell wall organization"/>
    <property type="evidence" value="ECO:0007669"/>
    <property type="project" value="TreeGrafter"/>
</dbReference>
<evidence type="ECO:0000256" key="1">
    <source>
        <dbReference type="ARBA" id="ARBA00007447"/>
    </source>
</evidence>
<dbReference type="GO" id="GO:0004190">
    <property type="term" value="F:aspartic-type endopeptidase activity"/>
    <property type="evidence" value="ECO:0007669"/>
    <property type="project" value="UniProtKB-KW"/>
</dbReference>
<keyword evidence="2" id="KW-0645">Protease</keyword>
<accession>A0A1E1LA35</accession>
<protein>
    <submittedName>
        <fullName evidence="11">Related to aspartic proteinase OPSB</fullName>
    </submittedName>
</protein>
<keyword evidence="6" id="KW-0865">Zymogen</keyword>
<evidence type="ECO:0000256" key="5">
    <source>
        <dbReference type="ARBA" id="ARBA00022801"/>
    </source>
</evidence>
<dbReference type="GO" id="GO:0005576">
    <property type="term" value="C:extracellular region"/>
    <property type="evidence" value="ECO:0007669"/>
    <property type="project" value="TreeGrafter"/>
</dbReference>
<dbReference type="Gene3D" id="2.40.70.10">
    <property type="entry name" value="Acid Proteases"/>
    <property type="match status" value="2"/>
</dbReference>
<feature type="disulfide bond" evidence="8">
    <location>
        <begin position="313"/>
        <end position="351"/>
    </location>
</feature>
<keyword evidence="3 9" id="KW-0732">Signal</keyword>
<evidence type="ECO:0000313" key="11">
    <source>
        <dbReference type="EMBL" id="CZT07365.1"/>
    </source>
</evidence>
<sequence>MFEFKRVSLAFLTASTLPVFALTTATSKLPTSTIVVPLTRNVGLSAYYAEFQVGTPPQKVLLKVDTGSPRYAFLDPRNPSCVSGSTACTTFGTFDNLTSSTCRYVESGFQDALVDYGSGDYLRDTFKLGGVSVEDMFFGYTSFFAFSSHVYPPISTIAGLSLECQFGGPGCDGKGAYLLPELKNASAIDYMSVSFYLGPDEANITSAQMILGGAYDKAKVDGELFTVNMVDPRDAELANSQTNSVNVTAMEFVSDGGNRTSETYGEKNVGVPVLLDTGVASWYMTKLIFNAVFAALGGSGEPNRASPYQPVDCKYRDSSYSKSYLSVQFGTAGAIKVPLNSLVTKFADGTCGSFIYARGDTLSTFGVAFLRSAYIIYDQENLCVSLGQVKHSNKTEVVAFPKGGFKPSP</sequence>
<dbReference type="InterPro" id="IPR021109">
    <property type="entry name" value="Peptidase_aspartic_dom_sf"/>
</dbReference>
<dbReference type="SUPFAM" id="SSF50630">
    <property type="entry name" value="Acid proteases"/>
    <property type="match status" value="1"/>
</dbReference>
<keyword evidence="5" id="KW-0378">Hydrolase</keyword>
<dbReference type="GO" id="GO:0009277">
    <property type="term" value="C:fungal-type cell wall"/>
    <property type="evidence" value="ECO:0007669"/>
    <property type="project" value="TreeGrafter"/>
</dbReference>
<dbReference type="PROSITE" id="PS51767">
    <property type="entry name" value="PEPTIDASE_A1"/>
    <property type="match status" value="1"/>
</dbReference>
<reference evidence="12" key="1">
    <citation type="submission" date="2016-03" db="EMBL/GenBank/DDBJ databases">
        <authorList>
            <person name="Guldener U."/>
        </authorList>
    </citation>
    <scope>NUCLEOTIDE SEQUENCE [LARGE SCALE GENOMIC DNA]</scope>
    <source>
        <strain evidence="12">04CH-RAC-A.6.1</strain>
    </source>
</reference>
<dbReference type="PANTHER" id="PTHR47965:SF12">
    <property type="entry name" value="ASPARTIC PROTEINASE 3-RELATED"/>
    <property type="match status" value="1"/>
</dbReference>
<keyword evidence="4" id="KW-0064">Aspartyl protease</keyword>
<dbReference type="GO" id="GO:0006508">
    <property type="term" value="P:proteolysis"/>
    <property type="evidence" value="ECO:0007669"/>
    <property type="project" value="UniProtKB-KW"/>
</dbReference>
<dbReference type="Proteomes" id="UP000178912">
    <property type="component" value="Unassembled WGS sequence"/>
</dbReference>
<keyword evidence="12" id="KW-1185">Reference proteome</keyword>
<dbReference type="Pfam" id="PF00026">
    <property type="entry name" value="Asp"/>
    <property type="match status" value="1"/>
</dbReference>
<evidence type="ECO:0000256" key="8">
    <source>
        <dbReference type="PIRSR" id="PIRSR601461-2"/>
    </source>
</evidence>
<keyword evidence="8" id="KW-1015">Disulfide bond</keyword>
<dbReference type="AlphaFoldDB" id="A0A1E1LA35"/>
<evidence type="ECO:0000256" key="7">
    <source>
        <dbReference type="PIRSR" id="PIRSR601461-1"/>
    </source>
</evidence>
<proteinExistence type="inferred from homology"/>
<dbReference type="OrthoDB" id="771136at2759"/>
<evidence type="ECO:0000256" key="9">
    <source>
        <dbReference type="SAM" id="SignalP"/>
    </source>
</evidence>
<feature type="active site" evidence="7">
    <location>
        <position position="276"/>
    </location>
</feature>
<evidence type="ECO:0000256" key="2">
    <source>
        <dbReference type="ARBA" id="ARBA00022670"/>
    </source>
</evidence>
<feature type="active site" evidence="7">
    <location>
        <position position="65"/>
    </location>
</feature>
<evidence type="ECO:0000259" key="10">
    <source>
        <dbReference type="PROSITE" id="PS51767"/>
    </source>
</evidence>
<gene>
    <name evidence="11" type="ORF">RAG0_12853</name>
</gene>
<comment type="similarity">
    <text evidence="1">Belongs to the peptidase A1 family.</text>
</comment>
<evidence type="ECO:0000256" key="3">
    <source>
        <dbReference type="ARBA" id="ARBA00022729"/>
    </source>
</evidence>